<feature type="domain" description="Major facilitator superfamily (MFS) profile" evidence="8">
    <location>
        <begin position="174"/>
        <end position="357"/>
    </location>
</feature>
<reference evidence="9" key="1">
    <citation type="submission" date="2020-10" db="EMBL/GenBank/DDBJ databases">
        <authorList>
            <person name="Gilroy R."/>
        </authorList>
    </citation>
    <scope>NUCLEOTIDE SEQUENCE</scope>
    <source>
        <strain evidence="9">G3-4614</strain>
    </source>
</reference>
<dbReference type="PANTHER" id="PTHR23513">
    <property type="entry name" value="INTEGRAL MEMBRANE EFFLUX PROTEIN-RELATED"/>
    <property type="match status" value="1"/>
</dbReference>
<feature type="transmembrane region" description="Helical" evidence="7">
    <location>
        <begin position="124"/>
        <end position="144"/>
    </location>
</feature>
<evidence type="ECO:0000256" key="4">
    <source>
        <dbReference type="ARBA" id="ARBA00022692"/>
    </source>
</evidence>
<dbReference type="GO" id="GO:0005886">
    <property type="term" value="C:plasma membrane"/>
    <property type="evidence" value="ECO:0007669"/>
    <property type="project" value="UniProtKB-SubCell"/>
</dbReference>
<name>A0A9D9E6F3_9BACT</name>
<dbReference type="PROSITE" id="PS50850">
    <property type="entry name" value="MFS"/>
    <property type="match status" value="2"/>
</dbReference>
<evidence type="ECO:0000256" key="1">
    <source>
        <dbReference type="ARBA" id="ARBA00004651"/>
    </source>
</evidence>
<protein>
    <submittedName>
        <fullName evidence="9">MFS transporter</fullName>
    </submittedName>
</protein>
<dbReference type="SUPFAM" id="SSF103473">
    <property type="entry name" value="MFS general substrate transporter"/>
    <property type="match status" value="1"/>
</dbReference>
<keyword evidence="5 7" id="KW-1133">Transmembrane helix</keyword>
<dbReference type="Pfam" id="PF05977">
    <property type="entry name" value="MFS_3"/>
    <property type="match status" value="1"/>
</dbReference>
<evidence type="ECO:0000256" key="6">
    <source>
        <dbReference type="ARBA" id="ARBA00023136"/>
    </source>
</evidence>
<dbReference type="Proteomes" id="UP000823636">
    <property type="component" value="Unassembled WGS sequence"/>
</dbReference>
<evidence type="ECO:0000313" key="10">
    <source>
        <dbReference type="Proteomes" id="UP000823636"/>
    </source>
</evidence>
<comment type="caution">
    <text evidence="9">The sequence shown here is derived from an EMBL/GenBank/DDBJ whole genome shotgun (WGS) entry which is preliminary data.</text>
</comment>
<dbReference type="InterPro" id="IPR020846">
    <property type="entry name" value="MFS_dom"/>
</dbReference>
<dbReference type="GO" id="GO:0022857">
    <property type="term" value="F:transmembrane transporter activity"/>
    <property type="evidence" value="ECO:0007669"/>
    <property type="project" value="InterPro"/>
</dbReference>
<reference evidence="9" key="2">
    <citation type="journal article" date="2021" name="PeerJ">
        <title>Extensive microbial diversity within the chicken gut microbiome revealed by metagenomics and culture.</title>
        <authorList>
            <person name="Gilroy R."/>
            <person name="Ravi A."/>
            <person name="Getino M."/>
            <person name="Pursley I."/>
            <person name="Horton D.L."/>
            <person name="Alikhan N.F."/>
            <person name="Baker D."/>
            <person name="Gharbi K."/>
            <person name="Hall N."/>
            <person name="Watson M."/>
            <person name="Adriaenssens E.M."/>
            <person name="Foster-Nyarko E."/>
            <person name="Jarju S."/>
            <person name="Secka A."/>
            <person name="Antonio M."/>
            <person name="Oren A."/>
            <person name="Chaudhuri R.R."/>
            <person name="La Ragione R."/>
            <person name="Hildebrand F."/>
            <person name="Pallen M.J."/>
        </authorList>
    </citation>
    <scope>NUCLEOTIDE SEQUENCE</scope>
    <source>
        <strain evidence="9">G3-4614</strain>
    </source>
</reference>
<keyword evidence="4 7" id="KW-0812">Transmembrane</keyword>
<evidence type="ECO:0000256" key="3">
    <source>
        <dbReference type="ARBA" id="ARBA00022475"/>
    </source>
</evidence>
<feature type="transmembrane region" description="Helical" evidence="7">
    <location>
        <begin position="241"/>
        <end position="259"/>
    </location>
</feature>
<proteinExistence type="predicted"/>
<dbReference type="CDD" id="cd06173">
    <property type="entry name" value="MFS_MefA_like"/>
    <property type="match status" value="1"/>
</dbReference>
<dbReference type="AlphaFoldDB" id="A0A9D9E6F3"/>
<evidence type="ECO:0000313" key="9">
    <source>
        <dbReference type="EMBL" id="MBO8438775.1"/>
    </source>
</evidence>
<feature type="domain" description="Major facilitator superfamily (MFS) profile" evidence="8">
    <location>
        <begin position="1"/>
        <end position="149"/>
    </location>
</feature>
<accession>A0A9D9E6F3</accession>
<keyword evidence="3" id="KW-1003">Cell membrane</keyword>
<evidence type="ECO:0000256" key="7">
    <source>
        <dbReference type="SAM" id="Phobius"/>
    </source>
</evidence>
<feature type="transmembrane region" description="Helical" evidence="7">
    <location>
        <begin position="51"/>
        <end position="73"/>
    </location>
</feature>
<dbReference type="InterPro" id="IPR036259">
    <property type="entry name" value="MFS_trans_sf"/>
</dbReference>
<feature type="transmembrane region" description="Helical" evidence="7">
    <location>
        <begin position="299"/>
        <end position="325"/>
    </location>
</feature>
<dbReference type="EMBL" id="JADIMW010000081">
    <property type="protein sequence ID" value="MBO8438775.1"/>
    <property type="molecule type" value="Genomic_DNA"/>
</dbReference>
<organism evidence="9 10">
    <name type="scientific">Candidatus Caccoplasma merdipullorum</name>
    <dbReference type="NCBI Taxonomy" id="2840718"/>
    <lineage>
        <taxon>Bacteria</taxon>
        <taxon>Pseudomonadati</taxon>
        <taxon>Bacteroidota</taxon>
        <taxon>Bacteroidia</taxon>
        <taxon>Bacteroidales</taxon>
        <taxon>Bacteroidaceae</taxon>
        <taxon>Bacteroidaceae incertae sedis</taxon>
        <taxon>Candidatus Caccoplasma</taxon>
    </lineage>
</organism>
<dbReference type="PANTHER" id="PTHR23513:SF11">
    <property type="entry name" value="STAPHYLOFERRIN A TRANSPORTER"/>
    <property type="match status" value="1"/>
</dbReference>
<feature type="transmembrane region" description="Helical" evidence="7">
    <location>
        <begin position="265"/>
        <end position="287"/>
    </location>
</feature>
<evidence type="ECO:0000256" key="5">
    <source>
        <dbReference type="ARBA" id="ARBA00022989"/>
    </source>
</evidence>
<comment type="subcellular location">
    <subcellularLocation>
        <location evidence="1">Cell membrane</location>
        <topology evidence="1">Multi-pass membrane protein</topology>
    </subcellularLocation>
</comment>
<evidence type="ECO:0000259" key="8">
    <source>
        <dbReference type="PROSITE" id="PS50850"/>
    </source>
</evidence>
<dbReference type="InterPro" id="IPR010290">
    <property type="entry name" value="TM_effector"/>
</dbReference>
<keyword evidence="6 7" id="KW-0472">Membrane</keyword>
<feature type="transmembrane region" description="Helical" evidence="7">
    <location>
        <begin position="331"/>
        <end position="349"/>
    </location>
</feature>
<gene>
    <name evidence="9" type="ORF">IAC54_07765</name>
</gene>
<keyword evidence="2" id="KW-0813">Transport</keyword>
<evidence type="ECO:0000256" key="2">
    <source>
        <dbReference type="ARBA" id="ARBA00022448"/>
    </source>
</evidence>
<dbReference type="Gene3D" id="1.20.1250.20">
    <property type="entry name" value="MFS general substrate transporter like domains"/>
    <property type="match status" value="1"/>
</dbReference>
<feature type="transmembrane region" description="Helical" evidence="7">
    <location>
        <begin position="208"/>
        <end position="229"/>
    </location>
</feature>
<sequence>MNDKIFAEQFPSFILSPIGGVISDRYQRNKSLQITQAASAVQAVLLTLASFFGYGTVWVLLTLSFFMGVANAFDVPVRQAMVNDLIAKPEDLSRAIAMNSSINNLSRLLGPALAGMVLAHYSEVFCFAVNAVGFILVVICLQMMKVPPHQPTSRTSNIWRDFVYGCVYVSREYELRNVIILSTLLSTPVMTYNTLQPYYAEEVLEGGALAYGYINSATGLGALISALYISFRPSGTNLKKLLFNNLLFLSAALFILSFVTVLPLYLFVSMLCGFCVMSIMPVCNTVLQMTAYPRMRGRVISLFIMSSLGAIPIGSVFEGFVAGYLPTEICMAAQSIICFVITLAFKPFLHKNYLPRT</sequence>